<evidence type="ECO:0000313" key="3">
    <source>
        <dbReference type="Proteomes" id="UP000651452"/>
    </source>
</evidence>
<dbReference type="OrthoDB" id="6105938at2759"/>
<name>A0A8H7J5M9_9PLEO</name>
<dbReference type="EMBL" id="RZGK01000008">
    <property type="protein sequence ID" value="KAF9696932.1"/>
    <property type="molecule type" value="Genomic_DNA"/>
</dbReference>
<evidence type="ECO:0000313" key="2">
    <source>
        <dbReference type="EMBL" id="KAF9696932.1"/>
    </source>
</evidence>
<reference evidence="2" key="1">
    <citation type="submission" date="2018-12" db="EMBL/GenBank/DDBJ databases">
        <authorList>
            <person name="Syme R.A."/>
            <person name="Farfan-Caceres L."/>
            <person name="Lichtenzveig J."/>
        </authorList>
    </citation>
    <scope>NUCLEOTIDE SEQUENCE</scope>
    <source>
        <strain evidence="2">Al4</strain>
    </source>
</reference>
<accession>A0A8H7J5M9</accession>
<protein>
    <submittedName>
        <fullName evidence="2">Uncharacterized protein</fullName>
    </submittedName>
</protein>
<comment type="caution">
    <text evidence="2">The sequence shown here is derived from an EMBL/GenBank/DDBJ whole genome shotgun (WGS) entry which is preliminary data.</text>
</comment>
<dbReference type="Proteomes" id="UP000651452">
    <property type="component" value="Unassembled WGS sequence"/>
</dbReference>
<gene>
    <name evidence="2" type="ORF">EKO04_004829</name>
</gene>
<keyword evidence="3" id="KW-1185">Reference proteome</keyword>
<dbReference type="AlphaFoldDB" id="A0A8H7J5M9"/>
<proteinExistence type="predicted"/>
<sequence>MESSEGQIALIKVWANGTDFEVDNTKSPKANFAGLAKARGWVGGDANWRLHWEACFKELYLFGNREASKTPATSVVTLDLINRSRRRLSSSSDNSAVSVDSDFSLISAAPSVQSLDTNGSIVGGIIIRLDSVTLENTSNVSRSATDTEPLHPRTPAMSTLSVEDTIPASQSSTTDSSESLPDASPFWYQYPGFEPDPRAPFKHELGRLCKHVGAKTKGEKKTLQTEALTAEIKYHYGASMSRLDRWQELCEEVGIEKIPTSITQCQKVLKPVFVNLFNLVDHRRNPDLKVLRFQSYGEFNKFTKKGYEFPRGCAKQEGFIKILLKKM</sequence>
<organism evidence="2 3">
    <name type="scientific">Ascochyta lentis</name>
    <dbReference type="NCBI Taxonomy" id="205686"/>
    <lineage>
        <taxon>Eukaryota</taxon>
        <taxon>Fungi</taxon>
        <taxon>Dikarya</taxon>
        <taxon>Ascomycota</taxon>
        <taxon>Pezizomycotina</taxon>
        <taxon>Dothideomycetes</taxon>
        <taxon>Pleosporomycetidae</taxon>
        <taxon>Pleosporales</taxon>
        <taxon>Pleosporineae</taxon>
        <taxon>Didymellaceae</taxon>
        <taxon>Ascochyta</taxon>
    </lineage>
</organism>
<evidence type="ECO:0000256" key="1">
    <source>
        <dbReference type="SAM" id="MobiDB-lite"/>
    </source>
</evidence>
<reference evidence="2" key="2">
    <citation type="submission" date="2020-09" db="EMBL/GenBank/DDBJ databases">
        <title>Reference genome assembly for Australian Ascochyta lentis isolate Al4.</title>
        <authorList>
            <person name="Lee R.C."/>
            <person name="Farfan-Caceres L.M."/>
            <person name="Debler J.W."/>
            <person name="Williams A.H."/>
            <person name="Henares B.M."/>
        </authorList>
    </citation>
    <scope>NUCLEOTIDE SEQUENCE</scope>
    <source>
        <strain evidence="2">Al4</strain>
    </source>
</reference>
<dbReference type="PANTHER" id="PTHR38846:SF1">
    <property type="entry name" value="C3H1-TYPE DOMAIN-CONTAINING PROTEIN"/>
    <property type="match status" value="1"/>
</dbReference>
<feature type="compositionally biased region" description="Low complexity" evidence="1">
    <location>
        <begin position="169"/>
        <end position="179"/>
    </location>
</feature>
<feature type="region of interest" description="Disordered" evidence="1">
    <location>
        <begin position="139"/>
        <end position="180"/>
    </location>
</feature>
<dbReference type="PANTHER" id="PTHR38846">
    <property type="entry name" value="C3H1-TYPE DOMAIN-CONTAINING PROTEIN"/>
    <property type="match status" value="1"/>
</dbReference>